<accession>A0A7X3LRK1</accession>
<sequence length="179" mass="19419">MDIATILNYGVIGLGFLLAFLAFRLLSKPKLTTAAASNVRWFLAFSVVVCLLGLASEWLRRSFDVADVSQQVEALTKDNERLEAENAKLLSQAERWNHAYRFLMTSSQADTVSAAIEAYSTARSEIDKILSLVERSCSGGSSGINPANYPAVLRTVNSARNELATVQSALDVCSSLAPQ</sequence>
<dbReference type="Proteomes" id="UP000433101">
    <property type="component" value="Unassembled WGS sequence"/>
</dbReference>
<name>A0A7X3LRK1_9HYPH</name>
<evidence type="ECO:0000256" key="2">
    <source>
        <dbReference type="SAM" id="Phobius"/>
    </source>
</evidence>
<reference evidence="3 4" key="1">
    <citation type="submission" date="2019-12" db="EMBL/GenBank/DDBJ databases">
        <authorList>
            <person name="Li M."/>
        </authorList>
    </citation>
    <scope>NUCLEOTIDE SEQUENCE [LARGE SCALE GENOMIC DNA]</scope>
    <source>
        <strain evidence="3 4">GBMRC 2046</strain>
    </source>
</reference>
<proteinExistence type="predicted"/>
<feature type="coiled-coil region" evidence="1">
    <location>
        <begin position="65"/>
        <end position="99"/>
    </location>
</feature>
<dbReference type="RefSeq" id="WP_160774020.1">
    <property type="nucleotide sequence ID" value="NZ_WUMV01000001.1"/>
</dbReference>
<dbReference type="AlphaFoldDB" id="A0A7X3LRK1"/>
<dbReference type="EMBL" id="WUMV01000001">
    <property type="protein sequence ID" value="MXN63791.1"/>
    <property type="molecule type" value="Genomic_DNA"/>
</dbReference>
<feature type="transmembrane region" description="Helical" evidence="2">
    <location>
        <begin position="39"/>
        <end position="59"/>
    </location>
</feature>
<comment type="caution">
    <text evidence="3">The sequence shown here is derived from an EMBL/GenBank/DDBJ whole genome shotgun (WGS) entry which is preliminary data.</text>
</comment>
<evidence type="ECO:0000313" key="4">
    <source>
        <dbReference type="Proteomes" id="UP000433101"/>
    </source>
</evidence>
<evidence type="ECO:0000256" key="1">
    <source>
        <dbReference type="SAM" id="Coils"/>
    </source>
</evidence>
<feature type="transmembrane region" description="Helical" evidence="2">
    <location>
        <begin position="6"/>
        <end position="27"/>
    </location>
</feature>
<gene>
    <name evidence="3" type="ORF">GR183_02640</name>
</gene>
<keyword evidence="2" id="KW-0812">Transmembrane</keyword>
<organism evidence="3 4">
    <name type="scientific">Stappia sediminis</name>
    <dbReference type="NCBI Taxonomy" id="2692190"/>
    <lineage>
        <taxon>Bacteria</taxon>
        <taxon>Pseudomonadati</taxon>
        <taxon>Pseudomonadota</taxon>
        <taxon>Alphaproteobacteria</taxon>
        <taxon>Hyphomicrobiales</taxon>
        <taxon>Stappiaceae</taxon>
        <taxon>Stappia</taxon>
    </lineage>
</organism>
<evidence type="ECO:0000313" key="3">
    <source>
        <dbReference type="EMBL" id="MXN63791.1"/>
    </source>
</evidence>
<protein>
    <submittedName>
        <fullName evidence="3">Uncharacterized protein</fullName>
    </submittedName>
</protein>
<keyword evidence="2" id="KW-1133">Transmembrane helix</keyword>
<keyword evidence="1" id="KW-0175">Coiled coil</keyword>
<keyword evidence="4" id="KW-1185">Reference proteome</keyword>
<keyword evidence="2" id="KW-0472">Membrane</keyword>